<accession>A0ABT6WBT7</accession>
<evidence type="ECO:0000256" key="1">
    <source>
        <dbReference type="SAM" id="MobiDB-lite"/>
    </source>
</evidence>
<comment type="caution">
    <text evidence="2">The sequence shown here is derived from an EMBL/GenBank/DDBJ whole genome shotgun (WGS) entry which is preliminary data.</text>
</comment>
<dbReference type="Proteomes" id="UP001241758">
    <property type="component" value="Unassembled WGS sequence"/>
</dbReference>
<keyword evidence="3" id="KW-1185">Reference proteome</keyword>
<protein>
    <submittedName>
        <fullName evidence="2">Uncharacterized protein</fullName>
    </submittedName>
</protein>
<sequence length="83" mass="9124">MSESESNGTAYAASGARDKCDLSRNVKSREFCHESSSVRSTDEPAMIDNDGPVECSLAEKKLDDDCHDISITQVINCRESRSH</sequence>
<evidence type="ECO:0000313" key="2">
    <source>
        <dbReference type="EMBL" id="MDI6097206.1"/>
    </source>
</evidence>
<dbReference type="EMBL" id="JASCTH010000001">
    <property type="protein sequence ID" value="MDI6097206.1"/>
    <property type="molecule type" value="Genomic_DNA"/>
</dbReference>
<evidence type="ECO:0000313" key="3">
    <source>
        <dbReference type="Proteomes" id="UP001241758"/>
    </source>
</evidence>
<gene>
    <name evidence="2" type="ORF">QLQ12_01100</name>
</gene>
<feature type="region of interest" description="Disordered" evidence="1">
    <location>
        <begin position="1"/>
        <end position="20"/>
    </location>
</feature>
<dbReference type="RefSeq" id="WP_282756911.1">
    <property type="nucleotide sequence ID" value="NZ_JASCTH010000001.1"/>
</dbReference>
<organism evidence="2 3">
    <name type="scientific">Actinoplanes sandaracinus</name>
    <dbReference type="NCBI Taxonomy" id="3045177"/>
    <lineage>
        <taxon>Bacteria</taxon>
        <taxon>Bacillati</taxon>
        <taxon>Actinomycetota</taxon>
        <taxon>Actinomycetes</taxon>
        <taxon>Micromonosporales</taxon>
        <taxon>Micromonosporaceae</taxon>
        <taxon>Actinoplanes</taxon>
    </lineage>
</organism>
<name>A0ABT6WBT7_9ACTN</name>
<reference evidence="2 3" key="1">
    <citation type="submission" date="2023-05" db="EMBL/GenBank/DDBJ databases">
        <title>Actinoplanes sp. NEAU-A12 genome sequencing.</title>
        <authorList>
            <person name="Wang Z.-S."/>
        </authorList>
    </citation>
    <scope>NUCLEOTIDE SEQUENCE [LARGE SCALE GENOMIC DNA]</scope>
    <source>
        <strain evidence="2 3">NEAU-A12</strain>
    </source>
</reference>
<proteinExistence type="predicted"/>